<organism evidence="3 4">
    <name type="scientific">Citricoccus parietis</name>
    <dbReference type="NCBI Taxonomy" id="592307"/>
    <lineage>
        <taxon>Bacteria</taxon>
        <taxon>Bacillati</taxon>
        <taxon>Actinomycetota</taxon>
        <taxon>Actinomycetes</taxon>
        <taxon>Micrococcales</taxon>
        <taxon>Micrococcaceae</taxon>
        <taxon>Citricoccus</taxon>
    </lineage>
</organism>
<keyword evidence="4" id="KW-1185">Reference proteome</keyword>
<gene>
    <name evidence="2" type="ORF">ACFFX0_17475</name>
    <name evidence="3" type="ORF">ACFFX0_29525</name>
</gene>
<evidence type="ECO:0000313" key="4">
    <source>
        <dbReference type="Proteomes" id="UP001589575"/>
    </source>
</evidence>
<comment type="caution">
    <text evidence="3">The sequence shown here is derived from an EMBL/GenBank/DDBJ whole genome shotgun (WGS) entry which is preliminary data.</text>
</comment>
<name>A0ABV5G882_9MICC</name>
<evidence type="ECO:0000256" key="1">
    <source>
        <dbReference type="SAM" id="MobiDB-lite"/>
    </source>
</evidence>
<dbReference type="Proteomes" id="UP001589575">
    <property type="component" value="Unassembled WGS sequence"/>
</dbReference>
<dbReference type="EMBL" id="JBHMFI010000012">
    <property type="protein sequence ID" value="MFB9075096.1"/>
    <property type="molecule type" value="Genomic_DNA"/>
</dbReference>
<feature type="region of interest" description="Disordered" evidence="1">
    <location>
        <begin position="124"/>
        <end position="163"/>
    </location>
</feature>
<protein>
    <submittedName>
        <fullName evidence="3">Uncharacterized protein</fullName>
    </submittedName>
</protein>
<reference evidence="3 4" key="1">
    <citation type="submission" date="2024-09" db="EMBL/GenBank/DDBJ databases">
        <authorList>
            <person name="Sun Q."/>
            <person name="Mori K."/>
        </authorList>
    </citation>
    <scope>NUCLEOTIDE SEQUENCE [LARGE SCALE GENOMIC DNA]</scope>
    <source>
        <strain evidence="3 4">CCM 7609</strain>
    </source>
</reference>
<accession>A0ABV5G882</accession>
<proteinExistence type="predicted"/>
<evidence type="ECO:0000313" key="3">
    <source>
        <dbReference type="EMBL" id="MFB9075096.1"/>
    </source>
</evidence>
<sequence>MAAASGEAFSELMPPLWHARPGAGREVPTVTPLGSSQYSCPCRTTGVPDYSGVVTTEMRASTSGSRRRPSSSHCREPSPQVTAQMKPSRSRPGPPGSGLSLPGPSVPCPSVPGTAVLSSAIRCAARAAGPPSSGTGADHRRTIPAIPPERSTVTSNRAVPEPC</sequence>
<feature type="region of interest" description="Disordered" evidence="1">
    <location>
        <begin position="1"/>
        <end position="112"/>
    </location>
</feature>
<evidence type="ECO:0000313" key="2">
    <source>
        <dbReference type="EMBL" id="MFB9072893.1"/>
    </source>
</evidence>
<dbReference type="EMBL" id="JBHMFI010000001">
    <property type="protein sequence ID" value="MFB9072893.1"/>
    <property type="molecule type" value="Genomic_DNA"/>
</dbReference>